<dbReference type="GO" id="GO:0005886">
    <property type="term" value="C:plasma membrane"/>
    <property type="evidence" value="ECO:0007669"/>
    <property type="project" value="TreeGrafter"/>
</dbReference>
<comment type="pathway">
    <text evidence="2">Lipid metabolism.</text>
</comment>
<dbReference type="EC" id="2.3.1.20" evidence="4"/>
<evidence type="ECO:0000256" key="4">
    <source>
        <dbReference type="ARBA" id="ARBA00013244"/>
    </source>
</evidence>
<evidence type="ECO:0000256" key="7">
    <source>
        <dbReference type="ARBA" id="ARBA00022798"/>
    </source>
</evidence>
<comment type="catalytic activity">
    <reaction evidence="10">
        <text>an acyl-CoA + a 1,2-diacyl-sn-glycerol = a triacyl-sn-glycerol + CoA</text>
        <dbReference type="Rhea" id="RHEA:10868"/>
        <dbReference type="ChEBI" id="CHEBI:17815"/>
        <dbReference type="ChEBI" id="CHEBI:57287"/>
        <dbReference type="ChEBI" id="CHEBI:58342"/>
        <dbReference type="ChEBI" id="CHEBI:64615"/>
        <dbReference type="EC" id="2.3.1.20"/>
    </reaction>
</comment>
<evidence type="ECO:0000256" key="8">
    <source>
        <dbReference type="ARBA" id="ARBA00023098"/>
    </source>
</evidence>
<dbReference type="GO" id="GO:0004144">
    <property type="term" value="F:diacylglycerol O-acyltransferase activity"/>
    <property type="evidence" value="ECO:0007669"/>
    <property type="project" value="UniProtKB-EC"/>
</dbReference>
<dbReference type="InterPro" id="IPR004255">
    <property type="entry name" value="O-acyltransferase_WSD1_N"/>
</dbReference>
<keyword evidence="5" id="KW-0444">Lipid biosynthesis</keyword>
<evidence type="ECO:0000256" key="6">
    <source>
        <dbReference type="ARBA" id="ARBA00022679"/>
    </source>
</evidence>
<feature type="domain" description="O-acyltransferase WSD1-like N-terminal" evidence="12">
    <location>
        <begin position="50"/>
        <end position="225"/>
    </location>
</feature>
<sequence>MARLATLEAGPIGSPGRARYPSMAMGAAALLAGPAPDNHRITALLAEHIEPEFDPARHIQRVSLPPPGDDAELSRAIAHALERPLDPARPQWECWIIERVADDRWAILIKAHHSMAPAAQLFARLCDGGAGMFANTLVPKQVSPSNSAHLSWPDTLLRAPFGVVKAAAGVVTGTTIGLVAAAGNIAALTSPVGSQNTLRHYRTVRVPRATAEDVARKFGVSPDDVALAAVAEGFRTALLRRGERPRADSLRSVGSVLSPLPVHHDDPVMQLRAVHTAALQNGALPTGYSPLALCNKAIQVLTGASRSRVVTLASHASGPRRPLTLMGRQIVELLPIPPTAPQLSTGVAVFGYGDELVFGLTADYDGAPMLEHLAAGIEAGMTRLAALTQNSVVPFARRRRRSPRALPNGAAPSRPSPLRARRP</sequence>
<feature type="domain" description="O-acyltransferase WSD1 C-terminal" evidence="13">
    <location>
        <begin position="253"/>
        <end position="383"/>
    </location>
</feature>
<keyword evidence="8" id="KW-0443">Lipid metabolism</keyword>
<evidence type="ECO:0000313" key="15">
    <source>
        <dbReference type="Proteomes" id="UP000510682"/>
    </source>
</evidence>
<evidence type="ECO:0000313" key="14">
    <source>
        <dbReference type="EMBL" id="QLL08446.1"/>
    </source>
</evidence>
<evidence type="ECO:0000259" key="13">
    <source>
        <dbReference type="Pfam" id="PF06974"/>
    </source>
</evidence>
<dbReference type="InterPro" id="IPR045034">
    <property type="entry name" value="O-acyltransferase_WSD1-like"/>
</dbReference>
<dbReference type="GO" id="GO:0051701">
    <property type="term" value="P:biological process involved in interaction with host"/>
    <property type="evidence" value="ECO:0007669"/>
    <property type="project" value="TreeGrafter"/>
</dbReference>
<reference evidence="15" key="1">
    <citation type="submission" date="2020-07" db="EMBL/GenBank/DDBJ databases">
        <title>Description of Mycobacterium gordonae subsp. intergordonae subsp.nov. and Mycobacterium gordonae subsp. gordonae subsp. nov.</title>
        <authorList>
            <person name="Yu X."/>
        </authorList>
    </citation>
    <scope>NUCLEOTIDE SEQUENCE [LARGE SCALE GENOMIC DNA]</scope>
    <source>
        <strain evidence="15">24</strain>
    </source>
</reference>
<evidence type="ECO:0000256" key="3">
    <source>
        <dbReference type="ARBA" id="ARBA00009587"/>
    </source>
</evidence>
<keyword evidence="6" id="KW-0808">Transferase</keyword>
<comment type="pathway">
    <text evidence="1">Glycerolipid metabolism; triacylglycerol biosynthesis.</text>
</comment>
<evidence type="ECO:0000256" key="5">
    <source>
        <dbReference type="ARBA" id="ARBA00022516"/>
    </source>
</evidence>
<gene>
    <name evidence="14" type="ORF">H0P51_05760</name>
</gene>
<dbReference type="UniPathway" id="UPA00282"/>
<dbReference type="GO" id="GO:0001666">
    <property type="term" value="P:response to hypoxia"/>
    <property type="evidence" value="ECO:0007669"/>
    <property type="project" value="TreeGrafter"/>
</dbReference>
<feature type="region of interest" description="Disordered" evidence="11">
    <location>
        <begin position="397"/>
        <end position="423"/>
    </location>
</feature>
<dbReference type="Pfam" id="PF06974">
    <property type="entry name" value="WS_DGAT_C"/>
    <property type="match status" value="1"/>
</dbReference>
<comment type="similarity">
    <text evidence="3">Belongs to the long-chain O-acyltransferase family.</text>
</comment>
<evidence type="ECO:0000256" key="1">
    <source>
        <dbReference type="ARBA" id="ARBA00004771"/>
    </source>
</evidence>
<evidence type="ECO:0000259" key="12">
    <source>
        <dbReference type="Pfam" id="PF03007"/>
    </source>
</evidence>
<feature type="compositionally biased region" description="Low complexity" evidence="11">
    <location>
        <begin position="410"/>
        <end position="423"/>
    </location>
</feature>
<reference evidence="15" key="3">
    <citation type="submission" date="2023-07" db="EMBL/GenBank/DDBJ databases">
        <title>Description of Mycobacterium gordonae subsp. intergordonae subsp.nov. and Mycobacterium gordonae subsp. gordonae subsp. nov.</title>
        <authorList>
            <person name="Huang H."/>
        </authorList>
    </citation>
    <scope>NUCLEOTIDE SEQUENCE [LARGE SCALE GENOMIC DNA]</scope>
    <source>
        <strain evidence="15">24</strain>
    </source>
</reference>
<keyword evidence="9" id="KW-0012">Acyltransferase</keyword>
<dbReference type="KEGG" id="mgor:H0P51_05760"/>
<organism evidence="14 15">
    <name type="scientific">Mycobacterium vicinigordonae</name>
    <dbReference type="NCBI Taxonomy" id="1719132"/>
    <lineage>
        <taxon>Bacteria</taxon>
        <taxon>Bacillati</taxon>
        <taxon>Actinomycetota</taxon>
        <taxon>Actinomycetes</taxon>
        <taxon>Mycobacteriales</taxon>
        <taxon>Mycobacteriaceae</taxon>
        <taxon>Mycobacterium</taxon>
    </lineage>
</organism>
<dbReference type="AlphaFoldDB" id="A0A7D6E3Z0"/>
<dbReference type="PANTHER" id="PTHR31650">
    <property type="entry name" value="O-ACYLTRANSFERASE (WSD1-LIKE) FAMILY PROTEIN"/>
    <property type="match status" value="1"/>
</dbReference>
<dbReference type="Pfam" id="PF03007">
    <property type="entry name" value="WS_DGAT_cat"/>
    <property type="match status" value="1"/>
</dbReference>
<dbReference type="GO" id="GO:0071731">
    <property type="term" value="P:response to nitric oxide"/>
    <property type="evidence" value="ECO:0007669"/>
    <property type="project" value="TreeGrafter"/>
</dbReference>
<evidence type="ECO:0000256" key="10">
    <source>
        <dbReference type="ARBA" id="ARBA00048109"/>
    </source>
</evidence>
<evidence type="ECO:0000256" key="2">
    <source>
        <dbReference type="ARBA" id="ARBA00005189"/>
    </source>
</evidence>
<keyword evidence="7" id="KW-0319">Glycerol metabolism</keyword>
<protein>
    <recommendedName>
        <fullName evidence="4">diacylglycerol O-acyltransferase</fullName>
        <ecNumber evidence="4">2.3.1.20</ecNumber>
    </recommendedName>
</protein>
<dbReference type="PANTHER" id="PTHR31650:SF1">
    <property type="entry name" value="WAX ESTER SYNTHASE_DIACYLGLYCEROL ACYLTRANSFERASE 4-RELATED"/>
    <property type="match status" value="1"/>
</dbReference>
<dbReference type="GO" id="GO:0019432">
    <property type="term" value="P:triglyceride biosynthetic process"/>
    <property type="evidence" value="ECO:0007669"/>
    <property type="project" value="UniProtKB-UniPathway"/>
</dbReference>
<proteinExistence type="inferred from homology"/>
<evidence type="ECO:0000256" key="11">
    <source>
        <dbReference type="SAM" id="MobiDB-lite"/>
    </source>
</evidence>
<keyword evidence="15" id="KW-1185">Reference proteome</keyword>
<dbReference type="Proteomes" id="UP000510682">
    <property type="component" value="Chromosome"/>
</dbReference>
<dbReference type="GO" id="GO:0006071">
    <property type="term" value="P:glycerol metabolic process"/>
    <property type="evidence" value="ECO:0007669"/>
    <property type="project" value="UniProtKB-KW"/>
</dbReference>
<reference evidence="14 15" key="2">
    <citation type="submission" date="2020-07" db="EMBL/GenBank/DDBJ databases">
        <authorList>
            <person name="Yu X."/>
        </authorList>
    </citation>
    <scope>NUCLEOTIDE SEQUENCE [LARGE SCALE GENOMIC DNA]</scope>
    <source>
        <strain evidence="15">24</strain>
    </source>
</reference>
<dbReference type="EMBL" id="CP059165">
    <property type="protein sequence ID" value="QLL08446.1"/>
    <property type="molecule type" value="Genomic_DNA"/>
</dbReference>
<dbReference type="RefSeq" id="WP_180917032.1">
    <property type="nucleotide sequence ID" value="NZ_CP059165.1"/>
</dbReference>
<evidence type="ECO:0000256" key="9">
    <source>
        <dbReference type="ARBA" id="ARBA00023315"/>
    </source>
</evidence>
<dbReference type="InterPro" id="IPR009721">
    <property type="entry name" value="O-acyltransferase_WSD1_C"/>
</dbReference>
<name>A0A7D6E3Z0_9MYCO</name>
<accession>A0A7D6E3Z0</accession>